<dbReference type="GO" id="GO:0005730">
    <property type="term" value="C:nucleolus"/>
    <property type="evidence" value="ECO:0007669"/>
    <property type="project" value="TreeGrafter"/>
</dbReference>
<feature type="compositionally biased region" description="Basic and acidic residues" evidence="3">
    <location>
        <begin position="236"/>
        <end position="246"/>
    </location>
</feature>
<feature type="compositionally biased region" description="Basic and acidic residues" evidence="3">
    <location>
        <begin position="288"/>
        <end position="336"/>
    </location>
</feature>
<dbReference type="PANTHER" id="PTHR23236">
    <property type="entry name" value="EUKARYOTIC TRANSLATION INITIATION FACTOR 4B/4H"/>
    <property type="match status" value="1"/>
</dbReference>
<dbReference type="GeneID" id="88172108"/>
<feature type="compositionally biased region" description="Polar residues" evidence="3">
    <location>
        <begin position="26"/>
        <end position="36"/>
    </location>
</feature>
<organism evidence="5 6">
    <name type="scientific">Australozyma saopauloensis</name>
    <dbReference type="NCBI Taxonomy" id="291208"/>
    <lineage>
        <taxon>Eukaryota</taxon>
        <taxon>Fungi</taxon>
        <taxon>Dikarya</taxon>
        <taxon>Ascomycota</taxon>
        <taxon>Saccharomycotina</taxon>
        <taxon>Pichiomycetes</taxon>
        <taxon>Metschnikowiaceae</taxon>
        <taxon>Australozyma</taxon>
    </lineage>
</organism>
<protein>
    <recommendedName>
        <fullName evidence="4">RRM domain-containing protein</fullName>
    </recommendedName>
</protein>
<dbReference type="KEGG" id="asau:88172108"/>
<keyword evidence="1 2" id="KW-0694">RNA-binding</keyword>
<dbReference type="Gene3D" id="3.30.70.330">
    <property type="match status" value="1"/>
</dbReference>
<dbReference type="PROSITE" id="PS50102">
    <property type="entry name" value="RRM"/>
    <property type="match status" value="1"/>
</dbReference>
<dbReference type="PANTHER" id="PTHR23236:SF11">
    <property type="entry name" value="EUKARYOTIC TRANSLATION INITIATION FACTOR 4H"/>
    <property type="match status" value="1"/>
</dbReference>
<dbReference type="InterPro" id="IPR035979">
    <property type="entry name" value="RBD_domain_sf"/>
</dbReference>
<feature type="compositionally biased region" description="Basic and acidic residues" evidence="3">
    <location>
        <begin position="195"/>
        <end position="218"/>
    </location>
</feature>
<reference evidence="5 6" key="1">
    <citation type="submission" date="2023-10" db="EMBL/GenBank/DDBJ databases">
        <title>Draft Genome Sequence of Candida saopaulonensis from a very Premature Infant with Sepsis.</title>
        <authorList>
            <person name="Ning Y."/>
            <person name="Dai R."/>
            <person name="Xiao M."/>
            <person name="Xu Y."/>
            <person name="Yan Q."/>
            <person name="Zhang L."/>
        </authorList>
    </citation>
    <scope>NUCLEOTIDE SEQUENCE [LARGE SCALE GENOMIC DNA]</scope>
    <source>
        <strain evidence="5 6">19XY460</strain>
    </source>
</reference>
<dbReference type="InterPro" id="IPR000504">
    <property type="entry name" value="RRM_dom"/>
</dbReference>
<name>A0AAX4H5M6_9ASCO</name>
<dbReference type="RefSeq" id="XP_062876180.1">
    <property type="nucleotide sequence ID" value="XM_063020110.1"/>
</dbReference>
<evidence type="ECO:0000256" key="1">
    <source>
        <dbReference type="ARBA" id="ARBA00022884"/>
    </source>
</evidence>
<feature type="compositionally biased region" description="Low complexity" evidence="3">
    <location>
        <begin position="224"/>
        <end position="235"/>
    </location>
</feature>
<feature type="compositionally biased region" description="Basic and acidic residues" evidence="3">
    <location>
        <begin position="263"/>
        <end position="272"/>
    </location>
</feature>
<feature type="compositionally biased region" description="Basic and acidic residues" evidence="3">
    <location>
        <begin position="168"/>
        <end position="180"/>
    </location>
</feature>
<evidence type="ECO:0000313" key="5">
    <source>
        <dbReference type="EMBL" id="WPK23794.1"/>
    </source>
</evidence>
<evidence type="ECO:0000313" key="6">
    <source>
        <dbReference type="Proteomes" id="UP001338582"/>
    </source>
</evidence>
<dbReference type="SMART" id="SM00360">
    <property type="entry name" value="RRM"/>
    <property type="match status" value="1"/>
</dbReference>
<gene>
    <name evidence="5" type="ORF">PUMCH_001040</name>
</gene>
<proteinExistence type="predicted"/>
<dbReference type="InterPro" id="IPR012677">
    <property type="entry name" value="Nucleotide-bd_a/b_plait_sf"/>
</dbReference>
<dbReference type="SUPFAM" id="SSF54928">
    <property type="entry name" value="RNA-binding domain, RBD"/>
    <property type="match status" value="1"/>
</dbReference>
<evidence type="ECO:0000259" key="4">
    <source>
        <dbReference type="PROSITE" id="PS50102"/>
    </source>
</evidence>
<dbReference type="Proteomes" id="UP001338582">
    <property type="component" value="Chromosome 1"/>
</dbReference>
<sequence>MDLGAFLADDTLGGSWADEEVDMSSISVPTTATSGSGAPVSSYLRQESSDFERRDRIEYPVPNAPPYRARVANLPYDASEDALARFFEDRLQARDIVGDVKLPMDNLSGKIKGFAFVTFSEKAVLEEALNLTMSEFNGRKIFVNVAAPQKQDVFDLDWRSARSGPTGGDRRGDREPREQVELDWGAARGHNAPSARERFERGDRGDRGDRPERRFRDEPDLDWGSARASGPSSSEGPRERRPRREEPDLDWGSARGGAGPLPPRERKPRKEEPDLDWGAARTAAPLQPRERSKRSSEDFTNIRKKDEKEFDWKRGQKLPAKEKPAAGKKDEKEQNKPQKSSFDVLAVEDDDDSEEEKEGETGLEEPVSQLSV</sequence>
<feature type="compositionally biased region" description="Acidic residues" evidence="3">
    <location>
        <begin position="346"/>
        <end position="363"/>
    </location>
</feature>
<dbReference type="Pfam" id="PF00076">
    <property type="entry name" value="RRM_1"/>
    <property type="match status" value="1"/>
</dbReference>
<feature type="region of interest" description="Disordered" evidence="3">
    <location>
        <begin position="26"/>
        <end position="50"/>
    </location>
</feature>
<evidence type="ECO:0000256" key="3">
    <source>
        <dbReference type="SAM" id="MobiDB-lite"/>
    </source>
</evidence>
<dbReference type="GO" id="GO:0003723">
    <property type="term" value="F:RNA binding"/>
    <property type="evidence" value="ECO:0007669"/>
    <property type="project" value="UniProtKB-UniRule"/>
</dbReference>
<feature type="region of interest" description="Disordered" evidence="3">
    <location>
        <begin position="156"/>
        <end position="372"/>
    </location>
</feature>
<keyword evidence="6" id="KW-1185">Reference proteome</keyword>
<feature type="domain" description="RRM" evidence="4">
    <location>
        <begin position="67"/>
        <end position="148"/>
    </location>
</feature>
<accession>A0AAX4H5M6</accession>
<dbReference type="EMBL" id="CP138894">
    <property type="protein sequence ID" value="WPK23794.1"/>
    <property type="molecule type" value="Genomic_DNA"/>
</dbReference>
<evidence type="ECO:0000256" key="2">
    <source>
        <dbReference type="PROSITE-ProRule" id="PRU00176"/>
    </source>
</evidence>
<dbReference type="AlphaFoldDB" id="A0AAX4H5M6"/>